<dbReference type="Pfam" id="PF00912">
    <property type="entry name" value="Transgly"/>
    <property type="match status" value="1"/>
</dbReference>
<dbReference type="GO" id="GO:0071555">
    <property type="term" value="P:cell wall organization"/>
    <property type="evidence" value="ECO:0007669"/>
    <property type="project" value="UniProtKB-KW"/>
</dbReference>
<comment type="similarity">
    <text evidence="4">In the N-terminal section; belongs to the glycosyltransferase 51 family.</text>
</comment>
<keyword evidence="15" id="KW-0961">Cell wall biogenesis/degradation</keyword>
<dbReference type="AlphaFoldDB" id="A0A4V1KHG0"/>
<keyword evidence="9" id="KW-0808">Transferase</keyword>
<comment type="caution">
    <text evidence="21">The sequence shown here is derived from an EMBL/GenBank/DDBJ whole genome shotgun (WGS) entry which is preliminary data.</text>
</comment>
<evidence type="ECO:0000256" key="5">
    <source>
        <dbReference type="ARBA" id="ARBA00022475"/>
    </source>
</evidence>
<evidence type="ECO:0000256" key="7">
    <source>
        <dbReference type="ARBA" id="ARBA00022670"/>
    </source>
</evidence>
<keyword evidence="13 18" id="KW-0472">Membrane</keyword>
<evidence type="ECO:0000256" key="17">
    <source>
        <dbReference type="ARBA" id="ARBA00049902"/>
    </source>
</evidence>
<evidence type="ECO:0000256" key="15">
    <source>
        <dbReference type="ARBA" id="ARBA00023316"/>
    </source>
</evidence>
<evidence type="ECO:0000256" key="1">
    <source>
        <dbReference type="ARBA" id="ARBA00004236"/>
    </source>
</evidence>
<comment type="catalytic activity">
    <reaction evidence="17">
        <text>[GlcNAc-(1-&gt;4)-Mur2Ac(oyl-L-Ala-gamma-D-Glu-L-Lys-D-Ala-D-Ala)](n)-di-trans,octa-cis-undecaprenyl diphosphate + beta-D-GlcNAc-(1-&gt;4)-Mur2Ac(oyl-L-Ala-gamma-D-Glu-L-Lys-D-Ala-D-Ala)-di-trans,octa-cis-undecaprenyl diphosphate = [GlcNAc-(1-&gt;4)-Mur2Ac(oyl-L-Ala-gamma-D-Glu-L-Lys-D-Ala-D-Ala)](n+1)-di-trans,octa-cis-undecaprenyl diphosphate + di-trans,octa-cis-undecaprenyl diphosphate + H(+)</text>
        <dbReference type="Rhea" id="RHEA:23708"/>
        <dbReference type="Rhea" id="RHEA-COMP:9602"/>
        <dbReference type="Rhea" id="RHEA-COMP:9603"/>
        <dbReference type="ChEBI" id="CHEBI:15378"/>
        <dbReference type="ChEBI" id="CHEBI:58405"/>
        <dbReference type="ChEBI" id="CHEBI:60033"/>
        <dbReference type="ChEBI" id="CHEBI:78435"/>
        <dbReference type="EC" id="2.4.99.28"/>
    </reaction>
</comment>
<keyword evidence="18" id="KW-0812">Transmembrane</keyword>
<keyword evidence="8" id="KW-0328">Glycosyltransferase</keyword>
<feature type="domain" description="Glycosyl transferase family 51" evidence="20">
    <location>
        <begin position="87"/>
        <end position="257"/>
    </location>
</feature>
<keyword evidence="10" id="KW-0378">Hydrolase</keyword>
<dbReference type="GO" id="GO:0030288">
    <property type="term" value="C:outer membrane-bounded periplasmic space"/>
    <property type="evidence" value="ECO:0007669"/>
    <property type="project" value="TreeGrafter"/>
</dbReference>
<dbReference type="Gene3D" id="3.40.710.10">
    <property type="entry name" value="DD-peptidase/beta-lactamase superfamily"/>
    <property type="match status" value="2"/>
</dbReference>
<dbReference type="InterPro" id="IPR001460">
    <property type="entry name" value="PCN-bd_Tpept"/>
</dbReference>
<evidence type="ECO:0000256" key="12">
    <source>
        <dbReference type="ARBA" id="ARBA00022984"/>
    </source>
</evidence>
<evidence type="ECO:0000256" key="11">
    <source>
        <dbReference type="ARBA" id="ARBA00022960"/>
    </source>
</evidence>
<keyword evidence="18" id="KW-1133">Transmembrane helix</keyword>
<evidence type="ECO:0000313" key="22">
    <source>
        <dbReference type="Proteomes" id="UP000290848"/>
    </source>
</evidence>
<comment type="pathway">
    <text evidence="2">Cell wall biogenesis; peptidoglycan biosynthesis.</text>
</comment>
<dbReference type="InterPro" id="IPR050396">
    <property type="entry name" value="Glycosyltr_51/Transpeptidase"/>
</dbReference>
<evidence type="ECO:0000256" key="14">
    <source>
        <dbReference type="ARBA" id="ARBA00023268"/>
    </source>
</evidence>
<dbReference type="SUPFAM" id="SSF56601">
    <property type="entry name" value="beta-lactamase/transpeptidase-like"/>
    <property type="match status" value="1"/>
</dbReference>
<evidence type="ECO:0000256" key="8">
    <source>
        <dbReference type="ARBA" id="ARBA00022676"/>
    </source>
</evidence>
<evidence type="ECO:0000256" key="9">
    <source>
        <dbReference type="ARBA" id="ARBA00022679"/>
    </source>
</evidence>
<dbReference type="GO" id="GO:0008955">
    <property type="term" value="F:peptidoglycan glycosyltransferase activity"/>
    <property type="evidence" value="ECO:0007669"/>
    <property type="project" value="UniProtKB-EC"/>
</dbReference>
<proteinExistence type="inferred from homology"/>
<dbReference type="GO" id="GO:0006508">
    <property type="term" value="P:proteolysis"/>
    <property type="evidence" value="ECO:0007669"/>
    <property type="project" value="UniProtKB-KW"/>
</dbReference>
<evidence type="ECO:0000259" key="20">
    <source>
        <dbReference type="Pfam" id="PF00912"/>
    </source>
</evidence>
<feature type="transmembrane region" description="Helical" evidence="18">
    <location>
        <begin position="25"/>
        <end position="52"/>
    </location>
</feature>
<evidence type="ECO:0000256" key="18">
    <source>
        <dbReference type="SAM" id="Phobius"/>
    </source>
</evidence>
<evidence type="ECO:0000256" key="3">
    <source>
        <dbReference type="ARBA" id="ARBA00007090"/>
    </source>
</evidence>
<dbReference type="InterPro" id="IPR023346">
    <property type="entry name" value="Lysozyme-like_dom_sf"/>
</dbReference>
<dbReference type="SUPFAM" id="SSF53955">
    <property type="entry name" value="Lysozyme-like"/>
    <property type="match status" value="1"/>
</dbReference>
<evidence type="ECO:0000256" key="4">
    <source>
        <dbReference type="ARBA" id="ARBA00007739"/>
    </source>
</evidence>
<dbReference type="Pfam" id="PF00905">
    <property type="entry name" value="Transpeptidase"/>
    <property type="match status" value="1"/>
</dbReference>
<protein>
    <submittedName>
        <fullName evidence="21">Penicillin-binding protein</fullName>
    </submittedName>
</protein>
<dbReference type="InterPro" id="IPR012338">
    <property type="entry name" value="Beta-lactam/transpept-like"/>
</dbReference>
<evidence type="ECO:0000256" key="2">
    <source>
        <dbReference type="ARBA" id="ARBA00004752"/>
    </source>
</evidence>
<evidence type="ECO:0000313" key="21">
    <source>
        <dbReference type="EMBL" id="RXF67062.1"/>
    </source>
</evidence>
<dbReference type="GO" id="GO:0009252">
    <property type="term" value="P:peptidoglycan biosynthetic process"/>
    <property type="evidence" value="ECO:0007669"/>
    <property type="project" value="UniProtKB-KW"/>
</dbReference>
<dbReference type="PANTHER" id="PTHR32282:SF11">
    <property type="entry name" value="PENICILLIN-BINDING PROTEIN 1B"/>
    <property type="match status" value="1"/>
</dbReference>
<keyword evidence="7" id="KW-0645">Protease</keyword>
<dbReference type="GO" id="GO:0009002">
    <property type="term" value="F:serine-type D-Ala-D-Ala carboxypeptidase activity"/>
    <property type="evidence" value="ECO:0007669"/>
    <property type="project" value="UniProtKB-EC"/>
</dbReference>
<comment type="catalytic activity">
    <reaction evidence="16">
        <text>Preferential cleavage: (Ac)2-L-Lys-D-Ala-|-D-Ala. Also transpeptidation of peptidyl-alanyl moieties that are N-acyl substituents of D-alanine.</text>
        <dbReference type="EC" id="3.4.16.4"/>
    </reaction>
</comment>
<keyword evidence="12" id="KW-0573">Peptidoglycan synthesis</keyword>
<evidence type="ECO:0000259" key="19">
    <source>
        <dbReference type="Pfam" id="PF00905"/>
    </source>
</evidence>
<dbReference type="GO" id="GO:0008360">
    <property type="term" value="P:regulation of cell shape"/>
    <property type="evidence" value="ECO:0007669"/>
    <property type="project" value="UniProtKB-KW"/>
</dbReference>
<gene>
    <name evidence="21" type="ORF">EKH83_20895</name>
</gene>
<dbReference type="EMBL" id="RXOC01000021">
    <property type="protein sequence ID" value="RXF67062.1"/>
    <property type="molecule type" value="Genomic_DNA"/>
</dbReference>
<dbReference type="InterPro" id="IPR036950">
    <property type="entry name" value="PBP_transglycosylase"/>
</dbReference>
<dbReference type="PANTHER" id="PTHR32282">
    <property type="entry name" value="BINDING PROTEIN TRANSPEPTIDASE, PUTATIVE-RELATED"/>
    <property type="match status" value="1"/>
</dbReference>
<keyword evidence="6" id="KW-0121">Carboxypeptidase</keyword>
<dbReference type="Proteomes" id="UP000290848">
    <property type="component" value="Unassembled WGS sequence"/>
</dbReference>
<dbReference type="GO" id="GO:0005886">
    <property type="term" value="C:plasma membrane"/>
    <property type="evidence" value="ECO:0007669"/>
    <property type="project" value="UniProtKB-SubCell"/>
</dbReference>
<comment type="similarity">
    <text evidence="3">In the C-terminal section; belongs to the transpeptidase family.</text>
</comment>
<dbReference type="GO" id="GO:0008658">
    <property type="term" value="F:penicillin binding"/>
    <property type="evidence" value="ECO:0007669"/>
    <property type="project" value="InterPro"/>
</dbReference>
<sequence>MLPATGTPGTLFEYANTMQITLLRFILKSFVIIALVLLLSFFIFYFCIYSGFFGKIPSENELKSKQNSIASELYTADSVLIGRYFIQDRKNVRFEEISKHVISALIATEDARFYRHNGIDVRSLARVFFKTFLAGDEQSGGGSTLSQQLAKNLYPRQRQPFLSTPINKIKEMIIAQRIESIYSKKEVLELYLNTVPMGGNIYGIERASEVYFGKVAMGLKTEEAAVLVGMLKANTTYNPAYYPTRSLERRNFVIDQMVKYNYLDDGSADSIKNLPLKLNLKRRMVYAGIAPYFSEQLRLELVKWCQSQTKADGEPYNLYTDGLKIYTTIDSRIQKEAEKAVKSQMSRLQYLFNQHWKGRNLWRNNGSVIQTAMQQSLRYKRLKEAGKSSQEIREIFNTPVKMTVFTWVGNKKRTMSPLDSIKYYQSFLNTGLLSIEPGTGYIRAWVGGINHQFFKYDHVLSRRQAGSTFKPVVYAAALEKGINPCRYFPNVRISYPQFENWSPQNSDNQYGGKYTMRGALSHSVNTVSTQILIRTGIKPAIALARRMGIESDIPEVPSIALGTAALSLFEMVKAYTTFSNSGRAIEPIYITSITDQKNTILLQRNHSVSHQAISPQNAAIMIDFLKGAVDEGSAVRLRTKYGLSMEIAGKTGTTQNQADGWFIGITPDLVTGVWVGAENPAVHFRTLEAGQGASTALPVWAHFMLNLSKKDDFAGYRSSRFDALPRDLQARLDCPPFVPEEVKEEPPKKRESFFKRIFKKGLNLFKKKKKDESNDV</sequence>
<dbReference type="InterPro" id="IPR001264">
    <property type="entry name" value="Glyco_trans_51"/>
</dbReference>
<feature type="domain" description="Penicillin-binding protein transpeptidase" evidence="19">
    <location>
        <begin position="436"/>
        <end position="668"/>
    </location>
</feature>
<comment type="subcellular location">
    <subcellularLocation>
        <location evidence="1">Cell membrane</location>
    </subcellularLocation>
</comment>
<dbReference type="Gene3D" id="1.10.3810.10">
    <property type="entry name" value="Biosynthetic peptidoglycan transglycosylase-like"/>
    <property type="match status" value="1"/>
</dbReference>
<keyword evidence="14" id="KW-0511">Multifunctional enzyme</keyword>
<name>A0A4V1KHG0_9SPHI</name>
<reference evidence="21 22" key="1">
    <citation type="submission" date="2018-12" db="EMBL/GenBank/DDBJ databases">
        <title>The Draft Genome Sequence of the Soil Bacterium Pedobacter tournemirensis R1.</title>
        <authorList>
            <person name="He J."/>
        </authorList>
    </citation>
    <scope>NUCLEOTIDE SEQUENCE [LARGE SCALE GENOMIC DNA]</scope>
    <source>
        <strain evidence="21 22">R1</strain>
    </source>
</reference>
<evidence type="ECO:0000256" key="10">
    <source>
        <dbReference type="ARBA" id="ARBA00022801"/>
    </source>
</evidence>
<accession>A0A4V1KHG0</accession>
<evidence type="ECO:0000256" key="13">
    <source>
        <dbReference type="ARBA" id="ARBA00023136"/>
    </source>
</evidence>
<evidence type="ECO:0000256" key="6">
    <source>
        <dbReference type="ARBA" id="ARBA00022645"/>
    </source>
</evidence>
<organism evidence="21 22">
    <name type="scientific">Arcticibacter tournemirensis</name>
    <dbReference type="NCBI Taxonomy" id="699437"/>
    <lineage>
        <taxon>Bacteria</taxon>
        <taxon>Pseudomonadati</taxon>
        <taxon>Bacteroidota</taxon>
        <taxon>Sphingobacteriia</taxon>
        <taxon>Sphingobacteriales</taxon>
        <taxon>Sphingobacteriaceae</taxon>
        <taxon>Arcticibacter</taxon>
    </lineage>
</organism>
<evidence type="ECO:0000256" key="16">
    <source>
        <dbReference type="ARBA" id="ARBA00034000"/>
    </source>
</evidence>
<keyword evidence="11" id="KW-0133">Cell shape</keyword>
<keyword evidence="5" id="KW-1003">Cell membrane</keyword>